<dbReference type="SUPFAM" id="SSF50891">
    <property type="entry name" value="Cyclophilin-like"/>
    <property type="match status" value="1"/>
</dbReference>
<reference evidence="2" key="2">
    <citation type="journal article" date="2021" name="PeerJ">
        <title>Extensive microbial diversity within the chicken gut microbiome revealed by metagenomics and culture.</title>
        <authorList>
            <person name="Gilroy R."/>
            <person name="Ravi A."/>
            <person name="Getino M."/>
            <person name="Pursley I."/>
            <person name="Horton D.L."/>
            <person name="Alikhan N.F."/>
            <person name="Baker D."/>
            <person name="Gharbi K."/>
            <person name="Hall N."/>
            <person name="Watson M."/>
            <person name="Adriaenssens E.M."/>
            <person name="Foster-Nyarko E."/>
            <person name="Jarju S."/>
            <person name="Secka A."/>
            <person name="Antonio M."/>
            <person name="Oren A."/>
            <person name="Chaudhuri R.R."/>
            <person name="La Ragione R."/>
            <person name="Hildebrand F."/>
            <person name="Pallen M.J."/>
        </authorList>
    </citation>
    <scope>NUCLEOTIDE SEQUENCE</scope>
    <source>
        <strain evidence="2">ChiW16-3235</strain>
    </source>
</reference>
<name>A0A9D1J9M8_9FIRM</name>
<gene>
    <name evidence="2" type="ORF">IAB94_06480</name>
</gene>
<dbReference type="InterPro" id="IPR029000">
    <property type="entry name" value="Cyclophilin-like_dom_sf"/>
</dbReference>
<organism evidence="2 3">
    <name type="scientific">Candidatus Coproplasma avicola</name>
    <dbReference type="NCBI Taxonomy" id="2840744"/>
    <lineage>
        <taxon>Bacteria</taxon>
        <taxon>Bacillati</taxon>
        <taxon>Bacillota</taxon>
        <taxon>Clostridia</taxon>
        <taxon>Eubacteriales</taxon>
        <taxon>Candidatus Coproplasma</taxon>
    </lineage>
</organism>
<evidence type="ECO:0000313" key="2">
    <source>
        <dbReference type="EMBL" id="HIR67673.1"/>
    </source>
</evidence>
<dbReference type="AlphaFoldDB" id="A0A9D1J9M8"/>
<protein>
    <recommendedName>
        <fullName evidence="1">Cyclophilin-like domain-containing protein</fullName>
    </recommendedName>
</protein>
<accession>A0A9D1J9M8</accession>
<dbReference type="InterPro" id="IPR041183">
    <property type="entry name" value="Cyclophilin-like"/>
</dbReference>
<dbReference type="Pfam" id="PF18050">
    <property type="entry name" value="Cyclophil_like2"/>
    <property type="match status" value="1"/>
</dbReference>
<reference evidence="2" key="1">
    <citation type="submission" date="2020-10" db="EMBL/GenBank/DDBJ databases">
        <authorList>
            <person name="Gilroy R."/>
        </authorList>
    </citation>
    <scope>NUCLEOTIDE SEQUENCE</scope>
    <source>
        <strain evidence="2">ChiW16-3235</strain>
    </source>
</reference>
<proteinExistence type="predicted"/>
<evidence type="ECO:0000313" key="3">
    <source>
        <dbReference type="Proteomes" id="UP000823913"/>
    </source>
</evidence>
<feature type="domain" description="Cyclophilin-like" evidence="1">
    <location>
        <begin position="4"/>
        <end position="109"/>
    </location>
</feature>
<sequence length="117" mass="13013">MYVYIGGNRLPVAVAESAAAERLIDLLSQDDIIFTVNDYGGFEKVGYLGFELPRSDERISVEPGDVVLYQGNQISMFYAQSSWSYTRIGRVEGYSQSRLRTLLCAGSGEESVRLSLE</sequence>
<comment type="caution">
    <text evidence="2">The sequence shown here is derived from an EMBL/GenBank/DDBJ whole genome shotgun (WGS) entry which is preliminary data.</text>
</comment>
<dbReference type="Proteomes" id="UP000823913">
    <property type="component" value="Unassembled WGS sequence"/>
</dbReference>
<evidence type="ECO:0000259" key="1">
    <source>
        <dbReference type="Pfam" id="PF18050"/>
    </source>
</evidence>
<dbReference type="EMBL" id="DVHK01000132">
    <property type="protein sequence ID" value="HIR67673.1"/>
    <property type="molecule type" value="Genomic_DNA"/>
</dbReference>